<dbReference type="EMBL" id="JARAKH010000019">
    <property type="protein sequence ID" value="KAK8394068.1"/>
    <property type="molecule type" value="Genomic_DNA"/>
</dbReference>
<keyword evidence="13" id="KW-1185">Reference proteome</keyword>
<evidence type="ECO:0000256" key="7">
    <source>
        <dbReference type="ARBA" id="ARBA00023239"/>
    </source>
</evidence>
<dbReference type="InterPro" id="IPR036398">
    <property type="entry name" value="CA_dom_sf"/>
</dbReference>
<comment type="catalytic activity">
    <reaction evidence="8 9">
        <text>hydrogencarbonate + H(+) = CO2 + H2O</text>
        <dbReference type="Rhea" id="RHEA:10748"/>
        <dbReference type="ChEBI" id="CHEBI:15377"/>
        <dbReference type="ChEBI" id="CHEBI:15378"/>
        <dbReference type="ChEBI" id="CHEBI:16526"/>
        <dbReference type="ChEBI" id="CHEBI:17544"/>
        <dbReference type="EC" id="4.2.1.1"/>
    </reaction>
</comment>
<evidence type="ECO:0000313" key="12">
    <source>
        <dbReference type="EMBL" id="KAK8394068.1"/>
    </source>
</evidence>
<evidence type="ECO:0000256" key="8">
    <source>
        <dbReference type="ARBA" id="ARBA00048348"/>
    </source>
</evidence>
<keyword evidence="5 9" id="KW-0862">Zinc</keyword>
<accession>A0AAW0U437</accession>
<dbReference type="EC" id="4.2.1.1" evidence="3 9"/>
<evidence type="ECO:0000256" key="1">
    <source>
        <dbReference type="ARBA" id="ARBA00002904"/>
    </source>
</evidence>
<evidence type="ECO:0000256" key="4">
    <source>
        <dbReference type="ARBA" id="ARBA00022723"/>
    </source>
</evidence>
<reference evidence="12 13" key="1">
    <citation type="submission" date="2023-03" db="EMBL/GenBank/DDBJ databases">
        <title>High-quality genome of Scylla paramamosain provides insights in environmental adaptation.</title>
        <authorList>
            <person name="Zhang L."/>
        </authorList>
    </citation>
    <scope>NUCLEOTIDE SEQUENCE [LARGE SCALE GENOMIC DNA]</scope>
    <source>
        <strain evidence="12">LZ_2023a</strain>
        <tissue evidence="12">Muscle</tissue>
    </source>
</reference>
<dbReference type="InterPro" id="IPR001148">
    <property type="entry name" value="CA_dom"/>
</dbReference>
<evidence type="ECO:0000313" key="13">
    <source>
        <dbReference type="Proteomes" id="UP001487740"/>
    </source>
</evidence>
<evidence type="ECO:0000259" key="11">
    <source>
        <dbReference type="PROSITE" id="PS51144"/>
    </source>
</evidence>
<dbReference type="GO" id="GO:0005886">
    <property type="term" value="C:plasma membrane"/>
    <property type="evidence" value="ECO:0007669"/>
    <property type="project" value="TreeGrafter"/>
</dbReference>
<organism evidence="12 13">
    <name type="scientific">Scylla paramamosain</name>
    <name type="common">Mud crab</name>
    <dbReference type="NCBI Taxonomy" id="85552"/>
    <lineage>
        <taxon>Eukaryota</taxon>
        <taxon>Metazoa</taxon>
        <taxon>Ecdysozoa</taxon>
        <taxon>Arthropoda</taxon>
        <taxon>Crustacea</taxon>
        <taxon>Multicrustacea</taxon>
        <taxon>Malacostraca</taxon>
        <taxon>Eumalacostraca</taxon>
        <taxon>Eucarida</taxon>
        <taxon>Decapoda</taxon>
        <taxon>Pleocyemata</taxon>
        <taxon>Brachyura</taxon>
        <taxon>Eubrachyura</taxon>
        <taxon>Portunoidea</taxon>
        <taxon>Portunidae</taxon>
        <taxon>Portuninae</taxon>
        <taxon>Scylla</taxon>
    </lineage>
</organism>
<dbReference type="InterPro" id="IPR018338">
    <property type="entry name" value="Carbonic_anhydrase_a-class_CS"/>
</dbReference>
<feature type="domain" description="Alpha-carbonic anhydrase" evidence="11">
    <location>
        <begin position="77"/>
        <end position="330"/>
    </location>
</feature>
<dbReference type="Proteomes" id="UP001487740">
    <property type="component" value="Unassembled WGS sequence"/>
</dbReference>
<sequence>MNCHFQGAAQRKTHHLCLKQSREHGYIKAGPPSTRHRPTSATKTDGHNLGAMKTLLFVLVLAVAVAQAKAHGRGRSGDWGYGNENGPDTWPDHFPTCGGSRQSPVAINTGEAETDIPHTSFHFVNYDAKPTTVTLTNTGHSVQVNMDINASVSGGSLTGEFVFHQFHFHWGAVYTRGSEHTVDHNRFPGELHLVHYRESYGSWAEAVKHEDGVAVFSVLLELHLTDNPNLHPIVNGLMDVILPHETALISPVVLHSLLPSNVDHFFSYSGSLTTPGCDEVVEWTIFRDRIPISNSQLKQFRELTAGDGSTLQDNFRTLQPLNGRKVYRSWEDD</sequence>
<keyword evidence="4 9" id="KW-0479">Metal-binding</keyword>
<comment type="similarity">
    <text evidence="2 9">Belongs to the alpha-carbonic anhydrase family.</text>
</comment>
<evidence type="ECO:0000256" key="10">
    <source>
        <dbReference type="SAM" id="MobiDB-lite"/>
    </source>
</evidence>
<evidence type="ECO:0000256" key="5">
    <source>
        <dbReference type="ARBA" id="ARBA00022833"/>
    </source>
</evidence>
<dbReference type="GO" id="GO:0004089">
    <property type="term" value="F:carbonate dehydratase activity"/>
    <property type="evidence" value="ECO:0007669"/>
    <property type="project" value="UniProtKB-UniRule"/>
</dbReference>
<dbReference type="PROSITE" id="PS00162">
    <property type="entry name" value="ALPHA_CA_1"/>
    <property type="match status" value="1"/>
</dbReference>
<dbReference type="Pfam" id="PF00194">
    <property type="entry name" value="Carb_anhydrase"/>
    <property type="match status" value="1"/>
</dbReference>
<dbReference type="AlphaFoldDB" id="A0AAW0U437"/>
<dbReference type="CDD" id="cd00326">
    <property type="entry name" value="alpha_CA"/>
    <property type="match status" value="1"/>
</dbReference>
<keyword evidence="7 9" id="KW-0456">Lyase</keyword>
<dbReference type="SUPFAM" id="SSF51069">
    <property type="entry name" value="Carbonic anhydrase"/>
    <property type="match status" value="1"/>
</dbReference>
<evidence type="ECO:0000256" key="3">
    <source>
        <dbReference type="ARBA" id="ARBA00012925"/>
    </source>
</evidence>
<evidence type="ECO:0000256" key="9">
    <source>
        <dbReference type="RuleBase" id="RU367011"/>
    </source>
</evidence>
<gene>
    <name evidence="12" type="ORF">O3P69_006339</name>
</gene>
<dbReference type="GO" id="GO:0008270">
    <property type="term" value="F:zinc ion binding"/>
    <property type="evidence" value="ECO:0007669"/>
    <property type="project" value="UniProtKB-UniRule"/>
</dbReference>
<dbReference type="Gene3D" id="3.10.200.10">
    <property type="entry name" value="Alpha carbonic anhydrase"/>
    <property type="match status" value="1"/>
</dbReference>
<protein>
    <recommendedName>
        <fullName evidence="3 9">Carbonic anhydrase</fullName>
        <ecNumber evidence="3 9">4.2.1.1</ecNumber>
    </recommendedName>
</protein>
<feature type="region of interest" description="Disordered" evidence="10">
    <location>
        <begin position="22"/>
        <end position="46"/>
    </location>
</feature>
<name>A0AAW0U437_SCYPA</name>
<dbReference type="PANTHER" id="PTHR18952:SF265">
    <property type="entry name" value="CARBONIC ANHYDRASE"/>
    <property type="match status" value="1"/>
</dbReference>
<evidence type="ECO:0000256" key="6">
    <source>
        <dbReference type="ARBA" id="ARBA00023180"/>
    </source>
</evidence>
<evidence type="ECO:0000256" key="2">
    <source>
        <dbReference type="ARBA" id="ARBA00010718"/>
    </source>
</evidence>
<dbReference type="PROSITE" id="PS51144">
    <property type="entry name" value="ALPHA_CA_2"/>
    <property type="match status" value="1"/>
</dbReference>
<comment type="caution">
    <text evidence="12">The sequence shown here is derived from an EMBL/GenBank/DDBJ whole genome shotgun (WGS) entry which is preliminary data.</text>
</comment>
<proteinExistence type="inferred from homology"/>
<comment type="cofactor">
    <cofactor evidence="9">
        <name>Zn(2+)</name>
        <dbReference type="ChEBI" id="CHEBI:29105"/>
    </cofactor>
</comment>
<comment type="function">
    <text evidence="1 9">Reversible hydration of carbon dioxide.</text>
</comment>
<dbReference type="PANTHER" id="PTHR18952">
    <property type="entry name" value="CARBONIC ANHYDRASE"/>
    <property type="match status" value="1"/>
</dbReference>
<keyword evidence="6" id="KW-0325">Glycoprotein</keyword>
<dbReference type="InterPro" id="IPR023561">
    <property type="entry name" value="Carbonic_anhydrase_a-class"/>
</dbReference>
<dbReference type="FunFam" id="3.10.200.10:FF:000003">
    <property type="entry name" value="Carbonic anhydrase 12"/>
    <property type="match status" value="1"/>
</dbReference>
<dbReference type="SMART" id="SM01057">
    <property type="entry name" value="Carb_anhydrase"/>
    <property type="match status" value="1"/>
</dbReference>